<dbReference type="GO" id="GO:0003677">
    <property type="term" value="F:DNA binding"/>
    <property type="evidence" value="ECO:0007669"/>
    <property type="project" value="InterPro"/>
</dbReference>
<dbReference type="Pfam" id="PF04542">
    <property type="entry name" value="Sigma70_r2"/>
    <property type="match status" value="1"/>
</dbReference>
<dbReference type="AlphaFoldDB" id="A0A7G5C3A6"/>
<keyword evidence="4" id="KW-0804">Transcription</keyword>
<feature type="domain" description="RNA polymerase sigma factor 70 region 4 type 2" evidence="6">
    <location>
        <begin position="111"/>
        <end position="161"/>
    </location>
</feature>
<organism evidence="7 8">
    <name type="scientific">Cohnella cholangitidis</name>
    <dbReference type="NCBI Taxonomy" id="2598458"/>
    <lineage>
        <taxon>Bacteria</taxon>
        <taxon>Bacillati</taxon>
        <taxon>Bacillota</taxon>
        <taxon>Bacilli</taxon>
        <taxon>Bacillales</taxon>
        <taxon>Paenibacillaceae</taxon>
        <taxon>Cohnella</taxon>
    </lineage>
</organism>
<reference evidence="7 8" key="1">
    <citation type="submission" date="2019-07" db="EMBL/GenBank/DDBJ databases">
        <authorList>
            <person name="Kim J.K."/>
            <person name="Cheong H.-M."/>
            <person name="Choi Y."/>
            <person name="Hwang K.J."/>
            <person name="Lee S."/>
            <person name="Choi C."/>
        </authorList>
    </citation>
    <scope>NUCLEOTIDE SEQUENCE [LARGE SCALE GENOMIC DNA]</scope>
    <source>
        <strain evidence="7 8">KS 22</strain>
    </source>
</reference>
<dbReference type="EMBL" id="CP041969">
    <property type="protein sequence ID" value="QMV43690.1"/>
    <property type="molecule type" value="Genomic_DNA"/>
</dbReference>
<dbReference type="InterPro" id="IPR007627">
    <property type="entry name" value="RNA_pol_sigma70_r2"/>
</dbReference>
<keyword evidence="8" id="KW-1185">Reference proteome</keyword>
<comment type="similarity">
    <text evidence="1">Belongs to the sigma-70 factor family. ECF subfamily.</text>
</comment>
<protein>
    <submittedName>
        <fullName evidence="7">Sigma-70 family RNA polymerase sigma factor</fullName>
    </submittedName>
</protein>
<dbReference type="InterPro" id="IPR014284">
    <property type="entry name" value="RNA_pol_sigma-70_dom"/>
</dbReference>
<accession>A0A7G5C3A6</accession>
<feature type="domain" description="RNA polymerase sigma-70 region 2" evidence="5">
    <location>
        <begin position="24"/>
        <end position="92"/>
    </location>
</feature>
<gene>
    <name evidence="7" type="ORF">FPL14_22835</name>
</gene>
<sequence>MSELAWKTDVQLACSGDRDAFARLVREMQNELYGMARTLLSKDEDCADAIQEAILKAYRGVPKLREPAYFRTWIMRILIHECQQIYRKQKRTTLSDNLPERAAQSAESDLDLRQAVERLEEPLRLLVKLHYFADMPLAQIAEMMDVSEGTLKSRLYRARRYLAKWLNLPERGEVGYEF</sequence>
<dbReference type="SUPFAM" id="SSF88946">
    <property type="entry name" value="Sigma2 domain of RNA polymerase sigma factors"/>
    <property type="match status" value="1"/>
</dbReference>
<evidence type="ECO:0000256" key="3">
    <source>
        <dbReference type="ARBA" id="ARBA00023082"/>
    </source>
</evidence>
<dbReference type="Pfam" id="PF08281">
    <property type="entry name" value="Sigma70_r4_2"/>
    <property type="match status" value="1"/>
</dbReference>
<dbReference type="InterPro" id="IPR013324">
    <property type="entry name" value="RNA_pol_sigma_r3/r4-like"/>
</dbReference>
<dbReference type="InterPro" id="IPR013249">
    <property type="entry name" value="RNA_pol_sigma70_r4_t2"/>
</dbReference>
<name>A0A7G5C3A6_9BACL</name>
<dbReference type="InterPro" id="IPR013325">
    <property type="entry name" value="RNA_pol_sigma_r2"/>
</dbReference>
<evidence type="ECO:0000313" key="7">
    <source>
        <dbReference type="EMBL" id="QMV43690.1"/>
    </source>
</evidence>
<keyword evidence="2" id="KW-0805">Transcription regulation</keyword>
<dbReference type="NCBIfam" id="TIGR02937">
    <property type="entry name" value="sigma70-ECF"/>
    <property type="match status" value="1"/>
</dbReference>
<evidence type="ECO:0000256" key="2">
    <source>
        <dbReference type="ARBA" id="ARBA00023015"/>
    </source>
</evidence>
<dbReference type="GO" id="GO:0006352">
    <property type="term" value="P:DNA-templated transcription initiation"/>
    <property type="evidence" value="ECO:0007669"/>
    <property type="project" value="InterPro"/>
</dbReference>
<dbReference type="InterPro" id="IPR039425">
    <property type="entry name" value="RNA_pol_sigma-70-like"/>
</dbReference>
<dbReference type="SUPFAM" id="SSF88659">
    <property type="entry name" value="Sigma3 and sigma4 domains of RNA polymerase sigma factors"/>
    <property type="match status" value="1"/>
</dbReference>
<dbReference type="PANTHER" id="PTHR43133:SF51">
    <property type="entry name" value="RNA POLYMERASE SIGMA FACTOR"/>
    <property type="match status" value="1"/>
</dbReference>
<dbReference type="Gene3D" id="1.10.1740.10">
    <property type="match status" value="1"/>
</dbReference>
<dbReference type="Gene3D" id="1.10.10.10">
    <property type="entry name" value="Winged helix-like DNA-binding domain superfamily/Winged helix DNA-binding domain"/>
    <property type="match status" value="1"/>
</dbReference>
<evidence type="ECO:0000259" key="5">
    <source>
        <dbReference type="Pfam" id="PF04542"/>
    </source>
</evidence>
<dbReference type="PANTHER" id="PTHR43133">
    <property type="entry name" value="RNA POLYMERASE ECF-TYPE SIGMA FACTO"/>
    <property type="match status" value="1"/>
</dbReference>
<dbReference type="GO" id="GO:0016987">
    <property type="term" value="F:sigma factor activity"/>
    <property type="evidence" value="ECO:0007669"/>
    <property type="project" value="UniProtKB-KW"/>
</dbReference>
<proteinExistence type="inferred from homology"/>
<evidence type="ECO:0000256" key="4">
    <source>
        <dbReference type="ARBA" id="ARBA00023163"/>
    </source>
</evidence>
<dbReference type="InterPro" id="IPR036388">
    <property type="entry name" value="WH-like_DNA-bd_sf"/>
</dbReference>
<evidence type="ECO:0000256" key="1">
    <source>
        <dbReference type="ARBA" id="ARBA00010641"/>
    </source>
</evidence>
<dbReference type="Proteomes" id="UP000515679">
    <property type="component" value="Chromosome"/>
</dbReference>
<dbReference type="RefSeq" id="WP_182299928.1">
    <property type="nucleotide sequence ID" value="NZ_CP041969.1"/>
</dbReference>
<dbReference type="KEGG" id="cchl:FPL14_22835"/>
<keyword evidence="3" id="KW-0731">Sigma factor</keyword>
<evidence type="ECO:0000259" key="6">
    <source>
        <dbReference type="Pfam" id="PF08281"/>
    </source>
</evidence>
<evidence type="ECO:0000313" key="8">
    <source>
        <dbReference type="Proteomes" id="UP000515679"/>
    </source>
</evidence>